<comment type="caution">
    <text evidence="3">The sequence shown here is derived from an EMBL/GenBank/DDBJ whole genome shotgun (WGS) entry which is preliminary data.</text>
</comment>
<dbReference type="SUPFAM" id="SSF56219">
    <property type="entry name" value="DNase I-like"/>
    <property type="match status" value="1"/>
</dbReference>
<dbReference type="Proteomes" id="UP001443914">
    <property type="component" value="Unassembled WGS sequence"/>
</dbReference>
<feature type="domain" description="Endonuclease/exonuclease/phosphatase" evidence="2">
    <location>
        <begin position="190"/>
        <end position="393"/>
    </location>
</feature>
<name>A0AAW1I3D9_SAPOF</name>
<dbReference type="PANTHER" id="PTHR31286">
    <property type="entry name" value="GLYCINE-RICH CELL WALL STRUCTURAL PROTEIN 1.8-LIKE"/>
    <property type="match status" value="1"/>
</dbReference>
<dbReference type="InterPro" id="IPR036691">
    <property type="entry name" value="Endo/exonu/phosph_ase_sf"/>
</dbReference>
<dbReference type="InterPro" id="IPR040256">
    <property type="entry name" value="At4g02000-like"/>
</dbReference>
<dbReference type="EMBL" id="JBDFQZ010000010">
    <property type="protein sequence ID" value="KAK9683897.1"/>
    <property type="molecule type" value="Genomic_DNA"/>
</dbReference>
<dbReference type="Pfam" id="PF03372">
    <property type="entry name" value="Exo_endo_phos"/>
    <property type="match status" value="1"/>
</dbReference>
<evidence type="ECO:0000313" key="3">
    <source>
        <dbReference type="EMBL" id="KAK9683897.1"/>
    </source>
</evidence>
<dbReference type="Gene3D" id="3.60.10.10">
    <property type="entry name" value="Endonuclease/exonuclease/phosphatase"/>
    <property type="match status" value="1"/>
</dbReference>
<protein>
    <recommendedName>
        <fullName evidence="2">Endonuclease/exonuclease/phosphatase domain-containing protein</fullName>
    </recommendedName>
</protein>
<evidence type="ECO:0000259" key="2">
    <source>
        <dbReference type="Pfam" id="PF03372"/>
    </source>
</evidence>
<dbReference type="PANTHER" id="PTHR31286:SF180">
    <property type="entry name" value="OS10G0362600 PROTEIN"/>
    <property type="match status" value="1"/>
</dbReference>
<feature type="region of interest" description="Disordered" evidence="1">
    <location>
        <begin position="132"/>
        <end position="188"/>
    </location>
</feature>
<sequence>MEKWLPSISQELECLSVIPVWVLLPGLDPLYWSSSILSKIASKIGSPLFADRVISTKERLGFARLMVEVDVSKPLVRHVILNTSFTDGVFQPVEYEWVPYFCHTCKKLGHESSRCKLNKIKAVHQVYRPKPGATVEQGSSEQQPPVSSEPPIPVSEHLVPVSEPHVQSGSPVSIIGKGSSSTPPPSQEAWNVRGLNVPLRQHEIKEFLAKNKAVVAGLLETRVKLANSNKIMNKFLRYRCVGNYSAHYNGRIWVLWQESLVALDVLQVHDQLVHCKVLLRQSNLSIFVTFVHGYNDGLDRRCLWHELLSISSTIDLGWLVIGDFNVVRNVEDKIGKYPPTSWEMLDFNACVGQCNLDELLSHGGPFTWTNNQDGVDTGRSRLDWAFMNPLWVLLFPNDMVFKFLNCWIEHPNFYDVFSSAWSGHVPGTPMYRLFAKLKRVKHALGGLHGAYYANLSARVALAHKNLLTCQVDLLNTPLDHTALHNVSVAKQAYIKLKEAELSMLAQRAKIHHNMLSDSNTSYFYAAVTTRKQHSFIGSIVDRHGQLHSSSDGVAYAITNYYQFLLGSSASVSILEPSVSYGVGVSHVQALSLTATITSVEIKNALFGMGSHKSPGLVGFSSEFFKASWEIIAKDFTDAVRSYFRSGKC</sequence>
<keyword evidence="4" id="KW-1185">Reference proteome</keyword>
<dbReference type="GO" id="GO:0003824">
    <property type="term" value="F:catalytic activity"/>
    <property type="evidence" value="ECO:0007669"/>
    <property type="project" value="InterPro"/>
</dbReference>
<accession>A0AAW1I3D9</accession>
<evidence type="ECO:0000256" key="1">
    <source>
        <dbReference type="SAM" id="MobiDB-lite"/>
    </source>
</evidence>
<evidence type="ECO:0000313" key="4">
    <source>
        <dbReference type="Proteomes" id="UP001443914"/>
    </source>
</evidence>
<proteinExistence type="predicted"/>
<organism evidence="3 4">
    <name type="scientific">Saponaria officinalis</name>
    <name type="common">Common soapwort</name>
    <name type="synonym">Lychnis saponaria</name>
    <dbReference type="NCBI Taxonomy" id="3572"/>
    <lineage>
        <taxon>Eukaryota</taxon>
        <taxon>Viridiplantae</taxon>
        <taxon>Streptophyta</taxon>
        <taxon>Embryophyta</taxon>
        <taxon>Tracheophyta</taxon>
        <taxon>Spermatophyta</taxon>
        <taxon>Magnoliopsida</taxon>
        <taxon>eudicotyledons</taxon>
        <taxon>Gunneridae</taxon>
        <taxon>Pentapetalae</taxon>
        <taxon>Caryophyllales</taxon>
        <taxon>Caryophyllaceae</taxon>
        <taxon>Caryophylleae</taxon>
        <taxon>Saponaria</taxon>
    </lineage>
</organism>
<dbReference type="InterPro" id="IPR005135">
    <property type="entry name" value="Endo/exonuclease/phosphatase"/>
</dbReference>
<reference evidence="3" key="1">
    <citation type="submission" date="2024-03" db="EMBL/GenBank/DDBJ databases">
        <title>WGS assembly of Saponaria officinalis var. Norfolk2.</title>
        <authorList>
            <person name="Jenkins J."/>
            <person name="Shu S."/>
            <person name="Grimwood J."/>
            <person name="Barry K."/>
            <person name="Goodstein D."/>
            <person name="Schmutz J."/>
            <person name="Leebens-Mack J."/>
            <person name="Osbourn A."/>
        </authorList>
    </citation>
    <scope>NUCLEOTIDE SEQUENCE [LARGE SCALE GENOMIC DNA]</scope>
    <source>
        <strain evidence="3">JIC</strain>
    </source>
</reference>
<gene>
    <name evidence="3" type="ORF">RND81_10G173200</name>
</gene>
<dbReference type="AlphaFoldDB" id="A0AAW1I3D9"/>